<evidence type="ECO:0000256" key="2">
    <source>
        <dbReference type="ARBA" id="ARBA00022729"/>
    </source>
</evidence>
<evidence type="ECO:0000313" key="8">
    <source>
        <dbReference type="Proteomes" id="UP001415857"/>
    </source>
</evidence>
<dbReference type="Gene3D" id="2.10.25.10">
    <property type="entry name" value="Laminin"/>
    <property type="match status" value="1"/>
</dbReference>
<dbReference type="PROSITE" id="PS00010">
    <property type="entry name" value="ASX_HYDROXYL"/>
    <property type="match status" value="1"/>
</dbReference>
<dbReference type="InterPro" id="IPR000742">
    <property type="entry name" value="EGF"/>
</dbReference>
<dbReference type="InterPro" id="IPR001881">
    <property type="entry name" value="EGF-like_Ca-bd_dom"/>
</dbReference>
<dbReference type="CDD" id="cd00054">
    <property type="entry name" value="EGF_CA"/>
    <property type="match status" value="1"/>
</dbReference>
<dbReference type="PROSITE" id="PS50026">
    <property type="entry name" value="EGF_3"/>
    <property type="match status" value="1"/>
</dbReference>
<proteinExistence type="predicted"/>
<evidence type="ECO:0000256" key="5">
    <source>
        <dbReference type="PROSITE-ProRule" id="PRU00076"/>
    </source>
</evidence>
<dbReference type="EMBL" id="JBBPBK010000015">
    <property type="protein sequence ID" value="KAK9268915.1"/>
    <property type="molecule type" value="Genomic_DNA"/>
</dbReference>
<evidence type="ECO:0000256" key="4">
    <source>
        <dbReference type="ARBA" id="ARBA00023157"/>
    </source>
</evidence>
<keyword evidence="1 5" id="KW-0245">EGF-like domain</keyword>
<evidence type="ECO:0000259" key="6">
    <source>
        <dbReference type="PROSITE" id="PS50026"/>
    </source>
</evidence>
<keyword evidence="8" id="KW-1185">Reference proteome</keyword>
<keyword evidence="3" id="KW-0677">Repeat</keyword>
<dbReference type="Pfam" id="PF07645">
    <property type="entry name" value="EGF_CA"/>
    <property type="match status" value="1"/>
</dbReference>
<dbReference type="GO" id="GO:0005509">
    <property type="term" value="F:calcium ion binding"/>
    <property type="evidence" value="ECO:0007669"/>
    <property type="project" value="InterPro"/>
</dbReference>
<dbReference type="FunFam" id="2.10.25.10:FF:000038">
    <property type="entry name" value="Fibrillin 2"/>
    <property type="match status" value="1"/>
</dbReference>
<feature type="domain" description="EGF-like" evidence="6">
    <location>
        <begin position="58"/>
        <end position="95"/>
    </location>
</feature>
<dbReference type="SMART" id="SM00179">
    <property type="entry name" value="EGF_CA"/>
    <property type="match status" value="1"/>
</dbReference>
<comment type="caution">
    <text evidence="5">Lacks conserved residue(s) required for the propagation of feature annotation.</text>
</comment>
<evidence type="ECO:0000313" key="7">
    <source>
        <dbReference type="EMBL" id="KAK9268915.1"/>
    </source>
</evidence>
<dbReference type="InterPro" id="IPR049883">
    <property type="entry name" value="NOTCH1_EGF-like"/>
</dbReference>
<dbReference type="AlphaFoldDB" id="A0AAP0N9F9"/>
<name>A0AAP0N9F9_LIQFO</name>
<reference evidence="7 8" key="1">
    <citation type="journal article" date="2024" name="Plant J.">
        <title>Genome sequences and population genomics reveal climatic adaptation and genomic divergence between two closely related sweetgum species.</title>
        <authorList>
            <person name="Xu W.Q."/>
            <person name="Ren C.Q."/>
            <person name="Zhang X.Y."/>
            <person name="Comes H.P."/>
            <person name="Liu X.H."/>
            <person name="Li Y.G."/>
            <person name="Kettle C.J."/>
            <person name="Jalonen R."/>
            <person name="Gaisberger H."/>
            <person name="Ma Y.Z."/>
            <person name="Qiu Y.X."/>
        </authorList>
    </citation>
    <scope>NUCLEOTIDE SEQUENCE [LARGE SCALE GENOMIC DNA]</scope>
    <source>
        <strain evidence="7">Hangzhou</strain>
    </source>
</reference>
<dbReference type="Proteomes" id="UP001415857">
    <property type="component" value="Unassembled WGS sequence"/>
</dbReference>
<dbReference type="InterPro" id="IPR000152">
    <property type="entry name" value="EGF-type_Asp/Asn_hydroxyl_site"/>
</dbReference>
<evidence type="ECO:0000256" key="1">
    <source>
        <dbReference type="ARBA" id="ARBA00022536"/>
    </source>
</evidence>
<evidence type="ECO:0000256" key="3">
    <source>
        <dbReference type="ARBA" id="ARBA00022737"/>
    </source>
</evidence>
<protein>
    <recommendedName>
        <fullName evidence="6">EGF-like domain-containing protein</fullName>
    </recommendedName>
</protein>
<sequence length="125" mass="13725">MSTQRDKNQTLPGITESSPVMSTLVTLVLPFAFLEDWTCIHQGGFSVPASTKNNRGEHIDECHESSISNHCDKKAYCVNKEGSYTCSCRKGYHGDGRKNGKGCIANPLHAIQVALVFRRAIAILD</sequence>
<comment type="caution">
    <text evidence="7">The sequence shown here is derived from an EMBL/GenBank/DDBJ whole genome shotgun (WGS) entry which is preliminary data.</text>
</comment>
<dbReference type="SUPFAM" id="SSF57196">
    <property type="entry name" value="EGF/Laminin"/>
    <property type="match status" value="1"/>
</dbReference>
<gene>
    <name evidence="7" type="ORF">L1049_000680</name>
</gene>
<accession>A0AAP0N9F9</accession>
<keyword evidence="2" id="KW-0732">Signal</keyword>
<keyword evidence="4" id="KW-1015">Disulfide bond</keyword>
<organism evidence="7 8">
    <name type="scientific">Liquidambar formosana</name>
    <name type="common">Formosan gum</name>
    <dbReference type="NCBI Taxonomy" id="63359"/>
    <lineage>
        <taxon>Eukaryota</taxon>
        <taxon>Viridiplantae</taxon>
        <taxon>Streptophyta</taxon>
        <taxon>Embryophyta</taxon>
        <taxon>Tracheophyta</taxon>
        <taxon>Spermatophyta</taxon>
        <taxon>Magnoliopsida</taxon>
        <taxon>eudicotyledons</taxon>
        <taxon>Gunneridae</taxon>
        <taxon>Pentapetalae</taxon>
        <taxon>Saxifragales</taxon>
        <taxon>Altingiaceae</taxon>
        <taxon>Liquidambar</taxon>
    </lineage>
</organism>